<dbReference type="InterPro" id="IPR046947">
    <property type="entry name" value="LytR-like"/>
</dbReference>
<dbReference type="PANTHER" id="PTHR37299:SF1">
    <property type="entry name" value="STAGE 0 SPORULATION PROTEIN A HOMOLOG"/>
    <property type="match status" value="1"/>
</dbReference>
<dbReference type="PANTHER" id="PTHR37299">
    <property type="entry name" value="TRANSCRIPTIONAL REGULATOR-RELATED"/>
    <property type="match status" value="1"/>
</dbReference>
<dbReference type="SMART" id="SM00448">
    <property type="entry name" value="REC"/>
    <property type="match status" value="1"/>
</dbReference>
<protein>
    <submittedName>
        <fullName evidence="3">LytTR family DNA-binding domain-containing protein</fullName>
    </submittedName>
</protein>
<keyword evidence="1" id="KW-0597">Phosphoprotein</keyword>
<evidence type="ECO:0000313" key="3">
    <source>
        <dbReference type="EMBL" id="MEA5139246.1"/>
    </source>
</evidence>
<dbReference type="Proteomes" id="UP001302949">
    <property type="component" value="Unassembled WGS sequence"/>
</dbReference>
<dbReference type="Pfam" id="PF04397">
    <property type="entry name" value="LytTR"/>
    <property type="match status" value="1"/>
</dbReference>
<reference evidence="3 4" key="1">
    <citation type="submission" date="2023-12" db="EMBL/GenBank/DDBJ databases">
        <title>Novel species of the genus Arcicella isolated from rivers.</title>
        <authorList>
            <person name="Lu H."/>
        </authorList>
    </citation>
    <scope>NUCLEOTIDE SEQUENCE [LARGE SCALE GENOMIC DNA]</scope>
    <source>
        <strain evidence="3 4">KCTC 23307</strain>
    </source>
</reference>
<dbReference type="Pfam" id="PF00072">
    <property type="entry name" value="Response_reg"/>
    <property type="match status" value="1"/>
</dbReference>
<organism evidence="3 4">
    <name type="scientific">Arcicella rigui</name>
    <dbReference type="NCBI Taxonomy" id="797020"/>
    <lineage>
        <taxon>Bacteria</taxon>
        <taxon>Pseudomonadati</taxon>
        <taxon>Bacteroidota</taxon>
        <taxon>Cytophagia</taxon>
        <taxon>Cytophagales</taxon>
        <taxon>Flectobacillaceae</taxon>
        <taxon>Arcicella</taxon>
    </lineage>
</organism>
<dbReference type="Gene3D" id="3.40.50.2300">
    <property type="match status" value="1"/>
</dbReference>
<keyword evidence="4" id="KW-1185">Reference proteome</keyword>
<dbReference type="PROSITE" id="PS50110">
    <property type="entry name" value="RESPONSE_REGULATORY"/>
    <property type="match status" value="1"/>
</dbReference>
<dbReference type="InterPro" id="IPR007492">
    <property type="entry name" value="LytTR_DNA-bd_dom"/>
</dbReference>
<proteinExistence type="predicted"/>
<dbReference type="SMART" id="SM00850">
    <property type="entry name" value="LytTR"/>
    <property type="match status" value="1"/>
</dbReference>
<keyword evidence="3" id="KW-0238">DNA-binding</keyword>
<feature type="modified residue" description="4-aspartylphosphate" evidence="1">
    <location>
        <position position="55"/>
    </location>
</feature>
<dbReference type="SUPFAM" id="SSF52172">
    <property type="entry name" value="CheY-like"/>
    <property type="match status" value="1"/>
</dbReference>
<dbReference type="InterPro" id="IPR011006">
    <property type="entry name" value="CheY-like_superfamily"/>
</dbReference>
<gene>
    <name evidence="3" type="ORF">VB248_08875</name>
</gene>
<comment type="caution">
    <text evidence="3">The sequence shown here is derived from an EMBL/GenBank/DDBJ whole genome shotgun (WGS) entry which is preliminary data.</text>
</comment>
<accession>A0ABU5Q8S6</accession>
<dbReference type="RefSeq" id="WP_323296409.1">
    <property type="nucleotide sequence ID" value="NZ_JAYFUM010000009.1"/>
</dbReference>
<evidence type="ECO:0000256" key="1">
    <source>
        <dbReference type="PROSITE-ProRule" id="PRU00169"/>
    </source>
</evidence>
<dbReference type="GO" id="GO:0003677">
    <property type="term" value="F:DNA binding"/>
    <property type="evidence" value="ECO:0007669"/>
    <property type="project" value="UniProtKB-KW"/>
</dbReference>
<evidence type="ECO:0000259" key="2">
    <source>
        <dbReference type="PROSITE" id="PS50110"/>
    </source>
</evidence>
<name>A0ABU5Q8S6_9BACT</name>
<evidence type="ECO:0000313" key="4">
    <source>
        <dbReference type="Proteomes" id="UP001302949"/>
    </source>
</evidence>
<dbReference type="Gene3D" id="2.40.50.1020">
    <property type="entry name" value="LytTr DNA-binding domain"/>
    <property type="match status" value="1"/>
</dbReference>
<sequence>MQILILEDEVKAARELQRMIVEIIPEAEIVACLFSVKSAIEWFQKNQEPTLIFSDIQLADGLCFDIFKKVSVKTPIIFCTAFNQYAINAFEANSIDYLLKPIDEEQLKKSINKFRAIKDYFSESQVYYQKIERVLEELSQSHKTTFLVHQQDKIIPIKTEEISFIYSTEGDTKFYTLQNKIFQTSHTLDALEKQLSNKLFYRANRQFIIHRNSISVVHQYLGRKLLVKLKSDTPENIIISKTKASEFLKWFEV</sequence>
<dbReference type="InterPro" id="IPR001789">
    <property type="entry name" value="Sig_transdc_resp-reg_receiver"/>
</dbReference>
<feature type="domain" description="Response regulatory" evidence="2">
    <location>
        <begin position="2"/>
        <end position="115"/>
    </location>
</feature>
<dbReference type="EMBL" id="JAYFUM010000009">
    <property type="protein sequence ID" value="MEA5139246.1"/>
    <property type="molecule type" value="Genomic_DNA"/>
</dbReference>